<evidence type="ECO:0000313" key="8">
    <source>
        <dbReference type="EMBL" id="MCR8826398.1"/>
    </source>
</evidence>
<dbReference type="InterPro" id="IPR033740">
    <property type="entry name" value="Pept_M24B"/>
</dbReference>
<comment type="caution">
    <text evidence="8">The sequence shown here is derived from an EMBL/GenBank/DDBJ whole genome shotgun (WGS) entry which is preliminary data.</text>
</comment>
<dbReference type="Pfam" id="PF00557">
    <property type="entry name" value="Peptidase_M24"/>
    <property type="match status" value="1"/>
</dbReference>
<dbReference type="InterPro" id="IPR029149">
    <property type="entry name" value="Creatin/AminoP/Spt16_N"/>
</dbReference>
<dbReference type="GO" id="GO:0004177">
    <property type="term" value="F:aminopeptidase activity"/>
    <property type="evidence" value="ECO:0007669"/>
    <property type="project" value="UniProtKB-KW"/>
</dbReference>
<keyword evidence="8" id="KW-0645">Protease</keyword>
<gene>
    <name evidence="8" type="ORF">NTA49_07605</name>
</gene>
<dbReference type="InterPro" id="IPR000994">
    <property type="entry name" value="Pept_M24"/>
</dbReference>
<feature type="region of interest" description="Disordered" evidence="4">
    <location>
        <begin position="1"/>
        <end position="23"/>
    </location>
</feature>
<dbReference type="CDD" id="cd01085">
    <property type="entry name" value="APP"/>
    <property type="match status" value="1"/>
</dbReference>
<dbReference type="Pfam" id="PF16188">
    <property type="entry name" value="Peptidase_M24_C"/>
    <property type="match status" value="1"/>
</dbReference>
<dbReference type="EMBL" id="JANKJG010000004">
    <property type="protein sequence ID" value="MCR8826398.1"/>
    <property type="molecule type" value="Genomic_DNA"/>
</dbReference>
<comment type="similarity">
    <text evidence="1">Belongs to the peptidase M24B family.</text>
</comment>
<evidence type="ECO:0000259" key="5">
    <source>
        <dbReference type="Pfam" id="PF00557"/>
    </source>
</evidence>
<dbReference type="InterPro" id="IPR050422">
    <property type="entry name" value="X-Pro_aminopeptidase_P"/>
</dbReference>
<keyword evidence="3" id="KW-0378">Hydrolase</keyword>
<evidence type="ECO:0000256" key="1">
    <source>
        <dbReference type="ARBA" id="ARBA00008766"/>
    </source>
</evidence>
<evidence type="ECO:0000259" key="6">
    <source>
        <dbReference type="Pfam" id="PF01321"/>
    </source>
</evidence>
<evidence type="ECO:0000256" key="3">
    <source>
        <dbReference type="ARBA" id="ARBA00022801"/>
    </source>
</evidence>
<dbReference type="PANTHER" id="PTHR43763:SF6">
    <property type="entry name" value="XAA-PRO AMINOPEPTIDASE 1"/>
    <property type="match status" value="1"/>
</dbReference>
<proteinExistence type="inferred from homology"/>
<feature type="domain" description="Creatinase N-terminal" evidence="6">
    <location>
        <begin position="26"/>
        <end position="161"/>
    </location>
</feature>
<keyword evidence="8" id="KW-0031">Aminopeptidase</keyword>
<evidence type="ECO:0000256" key="4">
    <source>
        <dbReference type="SAM" id="MobiDB-lite"/>
    </source>
</evidence>
<sequence length="605" mass="65325">MQDEEDAGPMYQSFEVTARPEQGPPRLKDLRAELAAQGLDGFLVPRADAHQGEYVSPRDDRLVWLTGFTGSAGFCAVLPDVAGVFIDGRYRTQIKTQVADVYTPVHWPETGLADWLIAQMPQGGVIGFDAWLHTAGQIEQLTEALAGTPITLKPVGNMVDAIWKDQPGPAMAPAKVHPLEFAGESHDAKRARLGHELARAGQKAAIITLPDSLAWLLNIRGADIRCNPVAQGFAVLHADARVDLFMADAKLQEVRDHLGPDVTPHAPEEFLTRIAALEGLVRMEKSSVPAIVAAAVGENGTWGDDPCALPKACKNAAEIEGSASAHLRDGAAVVELLAWLDAQAPGSLTETQVVTKLEAFRRSDNALQDISFDTISGTGPNGAINHYHVNEDTDLTLEDGHLLVLDSGGQYLDGTTDITRTIAIGAPGSDECAAYTRVLMGMIAVSRLRWPAGLAGRDIEAIGRAPLWYAHQDFDHGLGHGVGAYLSVHEGPQRLSRASHVPLKPGMILSNEPGYYREGAFGIRLENLLVVEPAIAPEGGDAHRSMLSWRTLTFVPLDRRLILPEQMDAASRDWLNAYHAEVLEKIGPRVSADALEWLKNATARI</sequence>
<name>A0ABT1YZS5_9RHOB</name>
<evidence type="ECO:0000259" key="7">
    <source>
        <dbReference type="Pfam" id="PF16188"/>
    </source>
</evidence>
<dbReference type="Gene3D" id="3.90.230.10">
    <property type="entry name" value="Creatinase/methionine aminopeptidase superfamily"/>
    <property type="match status" value="1"/>
</dbReference>
<dbReference type="InterPro" id="IPR036005">
    <property type="entry name" value="Creatinase/aminopeptidase-like"/>
</dbReference>
<dbReference type="PANTHER" id="PTHR43763">
    <property type="entry name" value="XAA-PRO AMINOPEPTIDASE 1"/>
    <property type="match status" value="1"/>
</dbReference>
<dbReference type="Gene3D" id="3.40.350.10">
    <property type="entry name" value="Creatinase/prolidase N-terminal domain"/>
    <property type="match status" value="2"/>
</dbReference>
<evidence type="ECO:0000313" key="9">
    <source>
        <dbReference type="Proteomes" id="UP001165396"/>
    </source>
</evidence>
<reference evidence="8" key="1">
    <citation type="submission" date="2022-07" db="EMBL/GenBank/DDBJ databases">
        <title>Pseudosulfitobacter sp. strain AP-MA-4, whole genome sequence.</title>
        <authorList>
            <person name="Jiang Y."/>
        </authorList>
    </citation>
    <scope>NUCLEOTIDE SEQUENCE</scope>
    <source>
        <strain evidence="8">AP-MA-4</strain>
    </source>
</reference>
<keyword evidence="9" id="KW-1185">Reference proteome</keyword>
<keyword evidence="2" id="KW-0479">Metal-binding</keyword>
<accession>A0ABT1YZS5</accession>
<feature type="domain" description="Peptidase M24 C-terminal" evidence="7">
    <location>
        <begin position="546"/>
        <end position="605"/>
    </location>
</feature>
<protein>
    <submittedName>
        <fullName evidence="8">Aminopeptidase P family protein</fullName>
    </submittedName>
</protein>
<organism evidence="8 9">
    <name type="scientific">Pseudosulfitobacter koreensis</name>
    <dbReference type="NCBI Taxonomy" id="2968472"/>
    <lineage>
        <taxon>Bacteria</taxon>
        <taxon>Pseudomonadati</taxon>
        <taxon>Pseudomonadota</taxon>
        <taxon>Alphaproteobacteria</taxon>
        <taxon>Rhodobacterales</taxon>
        <taxon>Roseobacteraceae</taxon>
        <taxon>Pseudosulfitobacter</taxon>
    </lineage>
</organism>
<dbReference type="Pfam" id="PF01321">
    <property type="entry name" value="Creatinase_N"/>
    <property type="match status" value="1"/>
</dbReference>
<dbReference type="InterPro" id="IPR032416">
    <property type="entry name" value="Peptidase_M24_C"/>
</dbReference>
<evidence type="ECO:0000256" key="2">
    <source>
        <dbReference type="ARBA" id="ARBA00022723"/>
    </source>
</evidence>
<feature type="domain" description="Peptidase M24" evidence="5">
    <location>
        <begin position="325"/>
        <end position="532"/>
    </location>
</feature>
<dbReference type="Pfam" id="PF16189">
    <property type="entry name" value="Creatinase_N_2"/>
    <property type="match status" value="1"/>
</dbReference>
<dbReference type="InterPro" id="IPR000587">
    <property type="entry name" value="Creatinase_N"/>
</dbReference>
<dbReference type="SUPFAM" id="SSF53092">
    <property type="entry name" value="Creatinase/prolidase N-terminal domain"/>
    <property type="match status" value="1"/>
</dbReference>
<dbReference type="SUPFAM" id="SSF55920">
    <property type="entry name" value="Creatinase/aminopeptidase"/>
    <property type="match status" value="1"/>
</dbReference>
<dbReference type="Proteomes" id="UP001165396">
    <property type="component" value="Unassembled WGS sequence"/>
</dbReference>